<dbReference type="AlphaFoldDB" id="A0A0J9SEV8"/>
<evidence type="ECO:0000313" key="3">
    <source>
        <dbReference type="Proteomes" id="UP000053562"/>
    </source>
</evidence>
<sequence length="246" mass="27621">MGRSDAHRCRALLWQICRRTFVPAPPWGGNSTRGFAAKLGKVAPIKGIPNIRADKRTFFLTVPTKGKEATQGKDTDAIPATWKVGTTLKKYKIHITYYSVLVSLFCIFAYCVVQLLLMLLHEPACVKMVKERVLQDQALTEEYGNVTFSRFWGGYINEDHARIIINIWSDKKKNKKGKVIGNLIKQKDGTWAIKTLTYYTVKRNDDLHTDDMKTLRPGAGQASACPVGHGCQAVERQRGERVAPSP</sequence>
<keyword evidence="1" id="KW-0812">Transmembrane</keyword>
<keyword evidence="1" id="KW-0472">Membrane</keyword>
<dbReference type="Proteomes" id="UP000053562">
    <property type="component" value="Unassembled WGS sequence"/>
</dbReference>
<accession>A0A0J9SEV8</accession>
<evidence type="ECO:0000256" key="1">
    <source>
        <dbReference type="SAM" id="Phobius"/>
    </source>
</evidence>
<evidence type="ECO:0000313" key="2">
    <source>
        <dbReference type="EMBL" id="KMZ81524.1"/>
    </source>
</evidence>
<dbReference type="EMBL" id="KQ234242">
    <property type="protein sequence ID" value="KMZ81524.1"/>
    <property type="molecule type" value="Genomic_DNA"/>
</dbReference>
<gene>
    <name evidence="2" type="ORF">PVIIG_03378</name>
</gene>
<protein>
    <submittedName>
        <fullName evidence="2">Uncharacterized protein</fullName>
    </submittedName>
</protein>
<dbReference type="OrthoDB" id="377888at2759"/>
<organism evidence="2 3">
    <name type="scientific">Plasmodium vivax India VII</name>
    <dbReference type="NCBI Taxonomy" id="1077284"/>
    <lineage>
        <taxon>Eukaryota</taxon>
        <taxon>Sar</taxon>
        <taxon>Alveolata</taxon>
        <taxon>Apicomplexa</taxon>
        <taxon>Aconoidasida</taxon>
        <taxon>Haemosporida</taxon>
        <taxon>Plasmodiidae</taxon>
        <taxon>Plasmodium</taxon>
        <taxon>Plasmodium (Plasmodium)</taxon>
    </lineage>
</organism>
<keyword evidence="1" id="KW-1133">Transmembrane helix</keyword>
<feature type="transmembrane region" description="Helical" evidence="1">
    <location>
        <begin position="97"/>
        <end position="120"/>
    </location>
</feature>
<proteinExistence type="predicted"/>
<reference evidence="2 3" key="1">
    <citation type="submission" date="2011-08" db="EMBL/GenBank/DDBJ databases">
        <title>The Genome Sequence of Plasmodium vivax India VII.</title>
        <authorList>
            <consortium name="The Broad Institute Genome Sequencing Platform"/>
            <consortium name="The Broad Institute Genome Sequencing Center for Infectious Disease"/>
            <person name="Neafsey D."/>
            <person name="Carlton J."/>
            <person name="Barnwell J."/>
            <person name="Collins W."/>
            <person name="Escalante A."/>
            <person name="Mullikin J."/>
            <person name="Saul A."/>
            <person name="Guigo R."/>
            <person name="Camara F."/>
            <person name="Young S.K."/>
            <person name="Zeng Q."/>
            <person name="Gargeya S."/>
            <person name="Fitzgerald M."/>
            <person name="Haas B."/>
            <person name="Abouelleil A."/>
            <person name="Alvarado L."/>
            <person name="Arachchi H.M."/>
            <person name="Berlin A."/>
            <person name="Brown A."/>
            <person name="Chapman S.B."/>
            <person name="Chen Z."/>
            <person name="Dunbar C."/>
            <person name="Freedman E."/>
            <person name="Gearin G."/>
            <person name="Gellesch M."/>
            <person name="Goldberg J."/>
            <person name="Griggs A."/>
            <person name="Gujja S."/>
            <person name="Heiman D."/>
            <person name="Howarth C."/>
            <person name="Larson L."/>
            <person name="Lui A."/>
            <person name="MacDonald P.J.P."/>
            <person name="Montmayeur A."/>
            <person name="Murphy C."/>
            <person name="Neiman D."/>
            <person name="Pearson M."/>
            <person name="Priest M."/>
            <person name="Roberts A."/>
            <person name="Saif S."/>
            <person name="Shea T."/>
            <person name="Shenoy N."/>
            <person name="Sisk P."/>
            <person name="Stolte C."/>
            <person name="Sykes S."/>
            <person name="Wortman J."/>
            <person name="Nusbaum C."/>
            <person name="Birren B."/>
        </authorList>
    </citation>
    <scope>NUCLEOTIDE SEQUENCE [LARGE SCALE GENOMIC DNA]</scope>
    <source>
        <strain evidence="2 3">India VII</strain>
    </source>
</reference>
<name>A0A0J9SEV8_PLAVI</name>